<dbReference type="InterPro" id="IPR051468">
    <property type="entry name" value="Fungal_SecMetab_SDRs"/>
</dbReference>
<reference evidence="1" key="1">
    <citation type="journal article" date="2020" name="mSystems">
        <title>Genome- and Community-Level Interaction Insights into Carbon Utilization and Element Cycling Functions of Hydrothermarchaeota in Hydrothermal Sediment.</title>
        <authorList>
            <person name="Zhou Z."/>
            <person name="Liu Y."/>
            <person name="Xu W."/>
            <person name="Pan J."/>
            <person name="Luo Z.H."/>
            <person name="Li M."/>
        </authorList>
    </citation>
    <scope>NUCLEOTIDE SEQUENCE [LARGE SCALE GENOMIC DNA]</scope>
    <source>
        <strain evidence="1">HyVt-346</strain>
    </source>
</reference>
<dbReference type="PANTHER" id="PTHR43544:SF12">
    <property type="entry name" value="NAD(P)-BINDING ROSSMANN-FOLD SUPERFAMILY PROTEIN"/>
    <property type="match status" value="1"/>
</dbReference>
<dbReference type="RefSeq" id="WP_304182609.1">
    <property type="nucleotide sequence ID" value="NZ_DRGM01000131.1"/>
</dbReference>
<dbReference type="PRINTS" id="PR00081">
    <property type="entry name" value="GDHRDH"/>
</dbReference>
<accession>A0A7V1CZV4</accession>
<sequence>MTNVYIMFGASSAIARAYLKEIAKHDPQAVVFCVSRSTIDTSAVDITVEQFVCDYSKASLNELTNLLKGREVSPTQVIIFNGQLHFSQSMPEKKLDDIDEHYFNTLLNTNALTPILCLQAIAPLLNHKIPCTITALSARVGSITDNNLGGWYSYRASKAALNMLFKTAAIELARRAKQTRLVLFHPGTTDTELSKPFQKNVPAGKLFSPDFVAKQLYTLLQQPEQLTDVGQPAYLDWQGKHINW</sequence>
<organism evidence="1">
    <name type="scientific">Pseudoalteromonas prydzensis</name>
    <dbReference type="NCBI Taxonomy" id="182141"/>
    <lineage>
        <taxon>Bacteria</taxon>
        <taxon>Pseudomonadati</taxon>
        <taxon>Pseudomonadota</taxon>
        <taxon>Gammaproteobacteria</taxon>
        <taxon>Alteromonadales</taxon>
        <taxon>Pseudoalteromonadaceae</taxon>
        <taxon>Pseudoalteromonas</taxon>
    </lineage>
</organism>
<dbReference type="Pfam" id="PF00106">
    <property type="entry name" value="adh_short"/>
    <property type="match status" value="1"/>
</dbReference>
<dbReference type="AlphaFoldDB" id="A0A7V1CZV4"/>
<dbReference type="Proteomes" id="UP000886188">
    <property type="component" value="Unassembled WGS sequence"/>
</dbReference>
<comment type="caution">
    <text evidence="1">The sequence shown here is derived from an EMBL/GenBank/DDBJ whole genome shotgun (WGS) entry which is preliminary data.</text>
</comment>
<dbReference type="SUPFAM" id="SSF51735">
    <property type="entry name" value="NAD(P)-binding Rossmann-fold domains"/>
    <property type="match status" value="1"/>
</dbReference>
<dbReference type="EMBL" id="DRGM01000131">
    <property type="protein sequence ID" value="HEA17269.1"/>
    <property type="molecule type" value="Genomic_DNA"/>
</dbReference>
<dbReference type="GO" id="GO:0016491">
    <property type="term" value="F:oxidoreductase activity"/>
    <property type="evidence" value="ECO:0007669"/>
    <property type="project" value="TreeGrafter"/>
</dbReference>
<evidence type="ECO:0000313" key="1">
    <source>
        <dbReference type="EMBL" id="HEA17269.1"/>
    </source>
</evidence>
<gene>
    <name evidence="1" type="ORF">ENH88_12645</name>
</gene>
<proteinExistence type="predicted"/>
<dbReference type="InterPro" id="IPR002347">
    <property type="entry name" value="SDR_fam"/>
</dbReference>
<dbReference type="InterPro" id="IPR036291">
    <property type="entry name" value="NAD(P)-bd_dom_sf"/>
</dbReference>
<protein>
    <submittedName>
        <fullName evidence="1">SDR family NAD(P)-dependent oxidoreductase</fullName>
    </submittedName>
</protein>
<dbReference type="GO" id="GO:0005737">
    <property type="term" value="C:cytoplasm"/>
    <property type="evidence" value="ECO:0007669"/>
    <property type="project" value="TreeGrafter"/>
</dbReference>
<name>A0A7V1CZV4_9GAMM</name>
<dbReference type="Gene3D" id="3.40.50.720">
    <property type="entry name" value="NAD(P)-binding Rossmann-like Domain"/>
    <property type="match status" value="1"/>
</dbReference>
<dbReference type="PANTHER" id="PTHR43544">
    <property type="entry name" value="SHORT-CHAIN DEHYDROGENASE/REDUCTASE"/>
    <property type="match status" value="1"/>
</dbReference>